<dbReference type="SUPFAM" id="SSF82671">
    <property type="entry name" value="SEA domain"/>
    <property type="match status" value="1"/>
</dbReference>
<dbReference type="SMART" id="SM00494">
    <property type="entry name" value="ChtBD2"/>
    <property type="match status" value="2"/>
</dbReference>
<reference evidence="5 6" key="1">
    <citation type="submission" date="2024-11" db="EMBL/GenBank/DDBJ databases">
        <title>Chromosome-level genome assembly of the freshwater bivalve Anodonta woodiana.</title>
        <authorList>
            <person name="Chen X."/>
        </authorList>
    </citation>
    <scope>NUCLEOTIDE SEQUENCE [LARGE SCALE GENOMIC DNA]</scope>
    <source>
        <strain evidence="5">MN2024</strain>
        <tissue evidence="5">Gills</tissue>
    </source>
</reference>
<evidence type="ECO:0000313" key="6">
    <source>
        <dbReference type="Proteomes" id="UP001634394"/>
    </source>
</evidence>
<dbReference type="InterPro" id="IPR007110">
    <property type="entry name" value="Ig-like_dom"/>
</dbReference>
<dbReference type="InterPro" id="IPR000082">
    <property type="entry name" value="SEA_dom"/>
</dbReference>
<dbReference type="InterPro" id="IPR002557">
    <property type="entry name" value="Chitin-bd_dom"/>
</dbReference>
<keyword evidence="2" id="KW-1133">Transmembrane helix</keyword>
<feature type="region of interest" description="Disordered" evidence="1">
    <location>
        <begin position="463"/>
        <end position="491"/>
    </location>
</feature>
<evidence type="ECO:0000256" key="1">
    <source>
        <dbReference type="SAM" id="MobiDB-lite"/>
    </source>
</evidence>
<feature type="region of interest" description="Disordered" evidence="1">
    <location>
        <begin position="400"/>
        <end position="424"/>
    </location>
</feature>
<dbReference type="PROSITE" id="PS50835">
    <property type="entry name" value="IG_LIKE"/>
    <property type="match status" value="1"/>
</dbReference>
<dbReference type="InterPro" id="IPR036179">
    <property type="entry name" value="Ig-like_dom_sf"/>
</dbReference>
<dbReference type="PROSITE" id="PS50024">
    <property type="entry name" value="SEA"/>
    <property type="match status" value="1"/>
</dbReference>
<keyword evidence="2" id="KW-0472">Membrane</keyword>
<sequence length="2626" mass="289996">MEETGGERERSHHYYYEDGTELYVPYWVESATSGSFDRRWEYNWNQIKTRWVPLVLTSSRYLTPEPAETVSGHVIIDSYGVYSERKCNDDAVCLSLDNEKLRRKRTLCTCFFIVVGLLFVAAFLIPVLYTILSPADADKTELLGQYSTEVTIINLQYIAEMGDTSSPIFRQVASALEGEIDYLYMHRSLNKSYYGCKVIGLRNGSVLAKYDLYFRKEEGTLPPHDAVKSTLYTAERDEENKTLGKLGEYRFIIDSANVQGVNIVFRKNVDAAKRSVWVDLTQRHAESTYIPTKSPTRAPETKGPFIQNSIQATHTKSSTTISTTKISANVSTLERHTVKSVTEVPISKDSTIVPTTNNPKETLIRKSSTLILSSKSTINDVTETKRTEVPQKDISYEADLVKSSESSVAQSQTEKPLTTSETKSFPKVSSTLQISSIPTSTSTTLRSTTQILIDIPKRDQSFDHAKKETLSSSTTTKKTTSGPNTTAPATLTLKTTTQDVSSIRPISKTIIELSNSSVSSRYTARSTSANTLTTISPANEPITQDVLLSENLVAPLGANNSTFVFETSFLRLERQKALQEVIASVGTSTISERLVEEPHSLKRSEILATAISSAAKVSLSVGYTNLYSTVLVNDTDKLFRQNDKYSSTQISEDHLKELFPKFTENIPLHAEQLYSSGSTATNFLHSSMLHTFSSIYKNMLQQDTFHPTSTLLPSLVSAVSERDYYSGSVLVNVEYSSITSAIPSDQQSSILTHFHVVESAFSFIREPTWKGMTRSTVTEALSPSRTNRLLSLRRTLISKGLLADNVHVASPEFSPTESLYLSNSSMTDKLRTSSTDTYNSVHYIFRSQNVSLKPASTINVVSYASRLTVNETLSSSLKNLFPAVYYTPPIQDSFLVTTTIFGPESTKVVIKHTSRTTGTEMTNLVRTNITTSVADSYLIKNMSAWETTPSVKDIVKSNLEYTVGNIFIKSSLMEDHFLATPSMTIVSSLEETKLSSETYGSNMSMFSMSMGYSYPMESYYVVGSKLAGTEYLFTSTPLDSKIITSKDYPANFSPSAKRLISDSSDIGTDETVLHTDVFMASQDTSLQDSVSSYWEQRSQTVSASFDWTERRDGGLDYATSVFMIPPAASLSTYNVSDLTLRGMPDKQTVTTVVDQGHAENSVLLNINEAMGLLKTRSNKAHEVLPKNSEMTIGLSSISIDYFYDTRSLQSSSHLVSLPVGLNQQLDTKYLQLYSSITQKKTGPTVIQTSTFHQNITTSSNIHKYPFNSSNSIRVDPDDLMQSLSPFPTIMETSFDPGSYWTSDGFQSSNNDFIYADPLSSYASRSPAVDNNSTQIRRLNLTVDIIPSRSDWKADEFSNGNNVQSSYINTNGSDIYYSSELNTLFVSLPSIYNDHKDNELSILGTSAPLKAHLYGQKQVWSEQTRPTTSQFFSSHMTTMKQWSSLNDLHSSSNVFVSESSHWFPDSIAIVSPQSAAPVSDINWAAVSIHTSMMMESVSHPYGTNTRVLKSSYTYDNERSGLMKYESNSPVFLMPWSSSRELYYSHLAETSIPSLSAIWINPVHSDVTDVLKEIDSSLANRFSIAANLSTARAEYIPIIDSLETVISASPSKLDAPSIDSTYSWSSVGDRLISDSSSYKNVISPAASIQTGTPETKSIDSLSDVWFVSTSESSVTGPTLLSQTTSSSLHHNVSSSWGDTWEASPLDSSMKTLISKTSMHTPSATNASYSLISDLGPEIWSDSFFTSSSISLVSSDDVPYLTSLVLNTGTVVKMPESSHDSLTTHKFDSVSSEQSKPAIVHLTTSKTNVSVSPTSEQLVDIWSEYVYDSISINSTSTSGSYMTLNTSVSISTDTLEEDIWNGWTSNSLSINPSSEFDTIITSKTINTLVSLHGKPWANILNDWTFSSLSINPASAAVVSATPALLNISNSLITNPLAKMWNNWTLPLRTLGTDIGTTGMTTGGSLNQDATNIGMGTIPSWIANILGEWAIETLLDEETSAISPSETARWERGSELSILPRDNLQVSLTTHSQITGTANSTPAIAFEEYNSSIIIGANARIACSAINVPGWSRVDVMRFTSYQHRKVELIGVMTSDGTLVPGVVKNVMLNRSILYTDNFTIVMDFNHVECADEGTYMVRVFRVDTVVLEDRTKVAVQGEPIAKLSFPAEVVSGRWLLGITCKADLGYPPGRVIFQMKRSGQKEFVEFVSEYEVRNTSETAGCLTRVTYEFDDNFQPNHEWNLTTFRCAVIDTPALPKGSNMAASNEEILQFLPSDICKLYPGLRYIPHPFDDCKRYISCPSLYILSCDPGKCFDKSSSSCIQATDKQQTTTTSLLTGITSNFIEPEKEGPPYVRFTRSTYSLYIGEPENISCTIENMRGWKTIRISRLSSLSEIKAVATVTWPEGTVVDGFFRHVSLSEHSMATESGAYLIVEFKNVQCSDPGTYTCTVEGHRGVMGSSNASVTVLGKPEAALFLPAEIVEGRWVLGVKCVANIGYPPGRVIWQKRGPNQKEFTTFLTKYRMYNTTTTEGCLTHITYTFDDNFSPNVEWDFTELRCAVTDTPAIQDQSGLVVSNTETLKFVPANVCDSTNTGLIPHPYSTCELYINCPRLYVLQCPAGKCFDTTSQTCVL</sequence>
<feature type="compositionally biased region" description="Polar residues" evidence="1">
    <location>
        <begin position="403"/>
        <end position="423"/>
    </location>
</feature>
<dbReference type="Gene3D" id="3.30.70.960">
    <property type="entry name" value="SEA domain"/>
    <property type="match status" value="1"/>
</dbReference>
<dbReference type="Pfam" id="PF01390">
    <property type="entry name" value="SEA"/>
    <property type="match status" value="1"/>
</dbReference>
<evidence type="ECO:0000259" key="4">
    <source>
        <dbReference type="PROSITE" id="PS50835"/>
    </source>
</evidence>
<keyword evidence="6" id="KW-1185">Reference proteome</keyword>
<dbReference type="EMBL" id="JBJQND010000016">
    <property type="protein sequence ID" value="KAL3847522.1"/>
    <property type="molecule type" value="Genomic_DNA"/>
</dbReference>
<feature type="domain" description="Ig-like" evidence="4">
    <location>
        <begin position="2347"/>
        <end position="2460"/>
    </location>
</feature>
<dbReference type="InterPro" id="IPR036364">
    <property type="entry name" value="SEA_dom_sf"/>
</dbReference>
<feature type="domain" description="SEA" evidence="3">
    <location>
        <begin position="142"/>
        <end position="263"/>
    </location>
</feature>
<proteinExistence type="predicted"/>
<feature type="transmembrane region" description="Helical" evidence="2">
    <location>
        <begin position="110"/>
        <end position="132"/>
    </location>
</feature>
<dbReference type="SUPFAM" id="SSF48726">
    <property type="entry name" value="Immunoglobulin"/>
    <property type="match status" value="1"/>
</dbReference>
<keyword evidence="2" id="KW-0812">Transmembrane</keyword>
<organism evidence="5 6">
    <name type="scientific">Sinanodonta woodiana</name>
    <name type="common">Chinese pond mussel</name>
    <name type="synonym">Anodonta woodiana</name>
    <dbReference type="NCBI Taxonomy" id="1069815"/>
    <lineage>
        <taxon>Eukaryota</taxon>
        <taxon>Metazoa</taxon>
        <taxon>Spiralia</taxon>
        <taxon>Lophotrochozoa</taxon>
        <taxon>Mollusca</taxon>
        <taxon>Bivalvia</taxon>
        <taxon>Autobranchia</taxon>
        <taxon>Heteroconchia</taxon>
        <taxon>Palaeoheterodonta</taxon>
        <taxon>Unionida</taxon>
        <taxon>Unionoidea</taxon>
        <taxon>Unionidae</taxon>
        <taxon>Unioninae</taxon>
        <taxon>Sinanodonta</taxon>
    </lineage>
</organism>
<dbReference type="Proteomes" id="UP001634394">
    <property type="component" value="Unassembled WGS sequence"/>
</dbReference>
<dbReference type="SUPFAM" id="SSF57625">
    <property type="entry name" value="Invertebrate chitin-binding proteins"/>
    <property type="match status" value="1"/>
</dbReference>
<evidence type="ECO:0000259" key="3">
    <source>
        <dbReference type="PROSITE" id="PS50024"/>
    </source>
</evidence>
<evidence type="ECO:0000256" key="2">
    <source>
        <dbReference type="SAM" id="Phobius"/>
    </source>
</evidence>
<gene>
    <name evidence="5" type="ORF">ACJMK2_018428</name>
</gene>
<feature type="compositionally biased region" description="Low complexity" evidence="1">
    <location>
        <begin position="470"/>
        <end position="491"/>
    </location>
</feature>
<name>A0ABD3UH06_SINWO</name>
<evidence type="ECO:0000313" key="5">
    <source>
        <dbReference type="EMBL" id="KAL3847522.1"/>
    </source>
</evidence>
<protein>
    <submittedName>
        <fullName evidence="5">Uncharacterized protein</fullName>
    </submittedName>
</protein>
<comment type="caution">
    <text evidence="5">The sequence shown here is derived from an EMBL/GenBank/DDBJ whole genome shotgun (WGS) entry which is preliminary data.</text>
</comment>
<dbReference type="InterPro" id="IPR036508">
    <property type="entry name" value="Chitin-bd_dom_sf"/>
</dbReference>
<accession>A0ABD3UH06</accession>